<dbReference type="InterPro" id="IPR036898">
    <property type="entry name" value="RNA_pol_Rpb7-like_N_sf"/>
</dbReference>
<reference evidence="7" key="1">
    <citation type="submission" date="2020-11" db="EMBL/GenBank/DDBJ databases">
        <title>Chlorella ohadii genome sequencing and assembly.</title>
        <authorList>
            <person name="Murik O."/>
            <person name="Treves H."/>
            <person name="Kedem I."/>
            <person name="Shotland Y."/>
            <person name="Kaplan A."/>
        </authorList>
    </citation>
    <scope>NUCLEOTIDE SEQUENCE</scope>
    <source>
        <strain evidence="7">1</strain>
    </source>
</reference>
<evidence type="ECO:0000313" key="8">
    <source>
        <dbReference type="Proteomes" id="UP001205105"/>
    </source>
</evidence>
<accession>A0AAD5DM86</accession>
<keyword evidence="8" id="KW-1185">Reference proteome</keyword>
<dbReference type="InterPro" id="IPR045113">
    <property type="entry name" value="Rpb7-like"/>
</dbReference>
<dbReference type="CDD" id="cd04329">
    <property type="entry name" value="RNAP_II_Rpb7_N"/>
    <property type="match status" value="1"/>
</dbReference>
<name>A0AAD5DM86_9CHLO</name>
<dbReference type="GO" id="GO:0003727">
    <property type="term" value="F:single-stranded RNA binding"/>
    <property type="evidence" value="ECO:0007669"/>
    <property type="project" value="TreeGrafter"/>
</dbReference>
<dbReference type="GO" id="GO:0045948">
    <property type="term" value="P:positive regulation of translational initiation"/>
    <property type="evidence" value="ECO:0007669"/>
    <property type="project" value="TreeGrafter"/>
</dbReference>
<proteinExistence type="inferred from homology"/>
<feature type="domain" description="RNA polymerase Rpb7-like N-terminal" evidence="6">
    <location>
        <begin position="13"/>
        <end position="69"/>
    </location>
</feature>
<dbReference type="PANTHER" id="PTHR12709:SF4">
    <property type="entry name" value="DNA-DIRECTED RNA POLYMERASE II SUBUNIT RPB7"/>
    <property type="match status" value="1"/>
</dbReference>
<dbReference type="GO" id="GO:0006367">
    <property type="term" value="P:transcription initiation at RNA polymerase II promoter"/>
    <property type="evidence" value="ECO:0007669"/>
    <property type="project" value="TreeGrafter"/>
</dbReference>
<evidence type="ECO:0000256" key="5">
    <source>
        <dbReference type="ARBA" id="ARBA00023242"/>
    </source>
</evidence>
<dbReference type="InterPro" id="IPR005576">
    <property type="entry name" value="Rpb7-like_N"/>
</dbReference>
<dbReference type="Gene3D" id="2.40.50.140">
    <property type="entry name" value="Nucleic acid-binding proteins"/>
    <property type="match status" value="1"/>
</dbReference>
<evidence type="ECO:0000256" key="1">
    <source>
        <dbReference type="ARBA" id="ARBA00004123"/>
    </source>
</evidence>
<evidence type="ECO:0000256" key="2">
    <source>
        <dbReference type="ARBA" id="ARBA00009307"/>
    </source>
</evidence>
<dbReference type="Gene3D" id="3.30.1490.120">
    <property type="entry name" value="RNA polymerase Rpb7-like, N-terminal domain"/>
    <property type="match status" value="1"/>
</dbReference>
<dbReference type="Proteomes" id="UP001205105">
    <property type="component" value="Unassembled WGS sequence"/>
</dbReference>
<keyword evidence="3" id="KW-0240">DNA-directed RNA polymerase</keyword>
<protein>
    <recommendedName>
        <fullName evidence="6">RNA polymerase Rpb7-like N-terminal domain-containing protein</fullName>
    </recommendedName>
</protein>
<dbReference type="GO" id="GO:0005665">
    <property type="term" value="C:RNA polymerase II, core complex"/>
    <property type="evidence" value="ECO:0007669"/>
    <property type="project" value="TreeGrafter"/>
</dbReference>
<dbReference type="FunFam" id="2.40.50.140:FF:000043">
    <property type="entry name" value="DNA-directed RNA polymerase II subunit RPB7"/>
    <property type="match status" value="1"/>
</dbReference>
<comment type="caution">
    <text evidence="7">The sequence shown here is derived from an EMBL/GenBank/DDBJ whole genome shotgun (WGS) entry which is preliminary data.</text>
</comment>
<dbReference type="PANTHER" id="PTHR12709">
    <property type="entry name" value="DNA-DIRECTED RNA POLYMERASE II, III"/>
    <property type="match status" value="1"/>
</dbReference>
<evidence type="ECO:0000259" key="6">
    <source>
        <dbReference type="Pfam" id="PF03876"/>
    </source>
</evidence>
<sequence length="168" mass="18810">MVFYLVELQKELEVAPRFFGPKLREEIDRRLRQEVRWAVEGTCNGKYGFVLSVLNVIDTGKGLVREGTGSAVFDLKYSCICFKPFKGEVLDVVVTSVNKVFVSNHLIPETFEFNTAHEPCYQTADGEQKIVPGSEVRLRIVGTRVDASDIFAVGSIKEDYLGVISVPM</sequence>
<evidence type="ECO:0000256" key="4">
    <source>
        <dbReference type="ARBA" id="ARBA00023163"/>
    </source>
</evidence>
<dbReference type="InterPro" id="IPR012340">
    <property type="entry name" value="NA-bd_OB-fold"/>
</dbReference>
<dbReference type="GO" id="GO:0003697">
    <property type="term" value="F:single-stranded DNA binding"/>
    <property type="evidence" value="ECO:0007669"/>
    <property type="project" value="TreeGrafter"/>
</dbReference>
<keyword evidence="5" id="KW-0539">Nucleus</keyword>
<dbReference type="GO" id="GO:0031369">
    <property type="term" value="F:translation initiation factor binding"/>
    <property type="evidence" value="ECO:0007669"/>
    <property type="project" value="TreeGrafter"/>
</dbReference>
<comment type="similarity">
    <text evidence="2">Belongs to the eukaryotic RPB7/RPC8 RNA polymerase subunit family.</text>
</comment>
<dbReference type="Pfam" id="PF03876">
    <property type="entry name" value="SHS2_Rpb7-N"/>
    <property type="match status" value="1"/>
</dbReference>
<keyword evidence="4" id="KW-0804">Transcription</keyword>
<dbReference type="FunFam" id="3.30.1490.120:FF:000001">
    <property type="entry name" value="DNA-directed RNA polymerase II subunit RPB7"/>
    <property type="match status" value="1"/>
</dbReference>
<dbReference type="SUPFAM" id="SSF50249">
    <property type="entry name" value="Nucleic acid-binding proteins"/>
    <property type="match status" value="1"/>
</dbReference>
<dbReference type="GO" id="GO:0060213">
    <property type="term" value="P:positive regulation of nuclear-transcribed mRNA poly(A) tail shortening"/>
    <property type="evidence" value="ECO:0007669"/>
    <property type="project" value="TreeGrafter"/>
</dbReference>
<dbReference type="EMBL" id="JADXDR010000083">
    <property type="protein sequence ID" value="KAI7840222.1"/>
    <property type="molecule type" value="Genomic_DNA"/>
</dbReference>
<evidence type="ECO:0000256" key="3">
    <source>
        <dbReference type="ARBA" id="ARBA00022478"/>
    </source>
</evidence>
<dbReference type="GO" id="GO:0000932">
    <property type="term" value="C:P-body"/>
    <property type="evidence" value="ECO:0007669"/>
    <property type="project" value="TreeGrafter"/>
</dbReference>
<comment type="subcellular location">
    <subcellularLocation>
        <location evidence="1">Nucleus</location>
    </subcellularLocation>
</comment>
<organism evidence="7 8">
    <name type="scientific">Chlorella ohadii</name>
    <dbReference type="NCBI Taxonomy" id="2649997"/>
    <lineage>
        <taxon>Eukaryota</taxon>
        <taxon>Viridiplantae</taxon>
        <taxon>Chlorophyta</taxon>
        <taxon>core chlorophytes</taxon>
        <taxon>Trebouxiophyceae</taxon>
        <taxon>Chlorellales</taxon>
        <taxon>Chlorellaceae</taxon>
        <taxon>Chlorella clade</taxon>
        <taxon>Chlorella</taxon>
    </lineage>
</organism>
<dbReference type="SUPFAM" id="SSF88798">
    <property type="entry name" value="N-terminal, heterodimerisation domain of RBP7 (RpoE)"/>
    <property type="match status" value="1"/>
</dbReference>
<evidence type="ECO:0000313" key="7">
    <source>
        <dbReference type="EMBL" id="KAI7840222.1"/>
    </source>
</evidence>
<gene>
    <name evidence="7" type="ORF">COHA_006004</name>
</gene>
<dbReference type="AlphaFoldDB" id="A0AAD5DM86"/>